<organism evidence="1">
    <name type="scientific">Castellaniella ginsengisoli</name>
    <dbReference type="NCBI Taxonomy" id="546114"/>
    <lineage>
        <taxon>Bacteria</taxon>
        <taxon>Pseudomonadati</taxon>
        <taxon>Pseudomonadota</taxon>
        <taxon>Betaproteobacteria</taxon>
        <taxon>Burkholderiales</taxon>
        <taxon>Alcaligenaceae</taxon>
        <taxon>Castellaniella</taxon>
    </lineage>
</organism>
<accession>A0AB39CT18</accession>
<dbReference type="RefSeq" id="WP_368647926.1">
    <property type="nucleotide sequence ID" value="NZ_CP158253.1"/>
</dbReference>
<keyword evidence="1" id="KW-0132">Cell division</keyword>
<dbReference type="AlphaFoldDB" id="A0AB39CT18"/>
<protein>
    <submittedName>
        <fullName evidence="1">Cell division protein FtsK</fullName>
    </submittedName>
</protein>
<proteinExistence type="predicted"/>
<dbReference type="EMBL" id="CP158253">
    <property type="protein sequence ID" value="XDJ45347.1"/>
    <property type="molecule type" value="Genomic_DNA"/>
</dbReference>
<gene>
    <name evidence="1" type="ORF">ABRZ02_03415</name>
</gene>
<name>A0AB39CT18_9BURK</name>
<reference evidence="1" key="1">
    <citation type="submission" date="2024-05" db="EMBL/GenBank/DDBJ databases">
        <authorList>
            <person name="Luo Y.-C."/>
            <person name="Nicholds J."/>
            <person name="Mortimer T."/>
            <person name="Maboni G."/>
        </authorList>
    </citation>
    <scope>NUCLEOTIDE SEQUENCE</scope>
    <source>
        <strain evidence="1">153271</strain>
    </source>
</reference>
<dbReference type="GO" id="GO:0051301">
    <property type="term" value="P:cell division"/>
    <property type="evidence" value="ECO:0007669"/>
    <property type="project" value="UniProtKB-KW"/>
</dbReference>
<evidence type="ECO:0000313" key="1">
    <source>
        <dbReference type="EMBL" id="XDJ45347.1"/>
    </source>
</evidence>
<sequence>MAKKNQQPEQQPEQPRDIREMTADTIGRDILQALVQEIKLLPKPWASLPKAKQDDVIDRLRARVEHNIKMAVHLIASDNRTTVVGDLESITSKDGIKAQFKISPNSEGRHHLFDSVGHACLIVIAAAEDHTAGMEEVQGEDDQRAMDLGHEYHNNDGGGMSDDDVVDAEFKAIEQQPLQAELDEAYLQGREAAAEGLDQAACPVMPGALCIEWVKGWKAWHEEHPQGADETNEALE</sequence>
<keyword evidence="1" id="KW-0131">Cell cycle</keyword>